<comment type="caution">
    <text evidence="2">The sequence shown here is derived from an EMBL/GenBank/DDBJ whole genome shotgun (WGS) entry which is preliminary data.</text>
</comment>
<feature type="compositionally biased region" description="Basic and acidic residues" evidence="1">
    <location>
        <begin position="25"/>
        <end position="34"/>
    </location>
</feature>
<name>A0A0F8Y8C4_9ZZZZ</name>
<feature type="region of interest" description="Disordered" evidence="1">
    <location>
        <begin position="1"/>
        <end position="34"/>
    </location>
</feature>
<proteinExistence type="predicted"/>
<organism evidence="2">
    <name type="scientific">marine sediment metagenome</name>
    <dbReference type="NCBI Taxonomy" id="412755"/>
    <lineage>
        <taxon>unclassified sequences</taxon>
        <taxon>metagenomes</taxon>
        <taxon>ecological metagenomes</taxon>
    </lineage>
</organism>
<reference evidence="2" key="1">
    <citation type="journal article" date="2015" name="Nature">
        <title>Complex archaea that bridge the gap between prokaryotes and eukaryotes.</title>
        <authorList>
            <person name="Spang A."/>
            <person name="Saw J.H."/>
            <person name="Jorgensen S.L."/>
            <person name="Zaremba-Niedzwiedzka K."/>
            <person name="Martijn J."/>
            <person name="Lind A.E."/>
            <person name="van Eijk R."/>
            <person name="Schleper C."/>
            <person name="Guy L."/>
            <person name="Ettema T.J."/>
        </authorList>
    </citation>
    <scope>NUCLEOTIDE SEQUENCE</scope>
</reference>
<feature type="non-terminal residue" evidence="2">
    <location>
        <position position="1"/>
    </location>
</feature>
<dbReference type="EMBL" id="LAZR01054840">
    <property type="protein sequence ID" value="KKK77682.1"/>
    <property type="molecule type" value="Genomic_DNA"/>
</dbReference>
<dbReference type="AlphaFoldDB" id="A0A0F8Y8C4"/>
<accession>A0A0F8Y8C4</accession>
<gene>
    <name evidence="2" type="ORF">LCGC14_2851110</name>
</gene>
<sequence length="187" mass="21056">EKVQLGLEQSVRMWPTPKGSPEHYGQPRDQDRGDLQAAALTWPTPTNSMVTMGDLEQARFSGNDPRRPEYKDASKMFPTLRGQDSKHSSPTEWERENRPANYLLHTTVGGQLNPGFVEWLMGVPRGWTDLTPLPAESWDRWQQGDHWQDGEWPGVPRVATGVKDRAARLRALGNGIVPACVARFLSQ</sequence>
<evidence type="ECO:0000256" key="1">
    <source>
        <dbReference type="SAM" id="MobiDB-lite"/>
    </source>
</evidence>
<evidence type="ECO:0000313" key="2">
    <source>
        <dbReference type="EMBL" id="KKK77682.1"/>
    </source>
</evidence>
<protein>
    <submittedName>
        <fullName evidence="2">Uncharacterized protein</fullName>
    </submittedName>
</protein>